<dbReference type="SUPFAM" id="SSF54373">
    <property type="entry name" value="FAD-linked reductases, C-terminal domain"/>
    <property type="match status" value="1"/>
</dbReference>
<feature type="signal peptide" evidence="3">
    <location>
        <begin position="1"/>
        <end position="22"/>
    </location>
</feature>
<keyword evidence="3" id="KW-0732">Signal</keyword>
<dbReference type="Gene3D" id="3.30.560.10">
    <property type="entry name" value="Glucose Oxidase, domain 3"/>
    <property type="match status" value="1"/>
</dbReference>
<dbReference type="EMBL" id="KU202406">
    <property type="protein sequence ID" value="ANH22791.1"/>
    <property type="molecule type" value="Genomic_DNA"/>
</dbReference>
<feature type="chain" id="PRO_5008006419" description="Glucose-methanol-choline oxidoreductase N-terminal domain-containing protein" evidence="3">
    <location>
        <begin position="23"/>
        <end position="661"/>
    </location>
</feature>
<evidence type="ECO:0000313" key="6">
    <source>
        <dbReference type="EMBL" id="ANH22791.1"/>
    </source>
</evidence>
<comment type="similarity">
    <text evidence="1">Belongs to the GMC oxidoreductase family.</text>
</comment>
<comment type="cofactor">
    <cofactor evidence="2">
        <name>FAD</name>
        <dbReference type="ChEBI" id="CHEBI:57692"/>
    </cofactor>
</comment>
<dbReference type="SUPFAM" id="SSF51905">
    <property type="entry name" value="FAD/NAD(P)-binding domain"/>
    <property type="match status" value="1"/>
</dbReference>
<dbReference type="AlphaFoldDB" id="A0A173G9A0"/>
<dbReference type="PANTHER" id="PTHR11552:SF213">
    <property type="entry name" value="DEHYDROGENASE, PUTATIVE-RELATED"/>
    <property type="match status" value="1"/>
</dbReference>
<evidence type="ECO:0000259" key="5">
    <source>
        <dbReference type="Pfam" id="PF05199"/>
    </source>
</evidence>
<feature type="binding site" evidence="2">
    <location>
        <begin position="149"/>
        <end position="152"/>
    </location>
    <ligand>
        <name>FAD</name>
        <dbReference type="ChEBI" id="CHEBI:57692"/>
    </ligand>
</feature>
<dbReference type="InterPro" id="IPR036188">
    <property type="entry name" value="FAD/NAD-bd_sf"/>
</dbReference>
<dbReference type="Pfam" id="PF00732">
    <property type="entry name" value="GMC_oxred_N"/>
    <property type="match status" value="1"/>
</dbReference>
<dbReference type="GO" id="GO:0016614">
    <property type="term" value="F:oxidoreductase activity, acting on CH-OH group of donors"/>
    <property type="evidence" value="ECO:0007669"/>
    <property type="project" value="InterPro"/>
</dbReference>
<protein>
    <recommendedName>
        <fullName evidence="7">Glucose-methanol-choline oxidoreductase N-terminal domain-containing protein</fullName>
    </recommendedName>
</protein>
<evidence type="ECO:0000259" key="4">
    <source>
        <dbReference type="Pfam" id="PF00732"/>
    </source>
</evidence>
<dbReference type="PIRSF" id="PIRSF000137">
    <property type="entry name" value="Alcohol_oxidase"/>
    <property type="match status" value="1"/>
</dbReference>
<sequence>MFTRNTWKTLAAVFCFYQLGGCAFISEPDPAIEYDYVVVGSGAGGGTVAARLAIYGYRVLLVEAGGDEISSYEYQVPAFHLFATENEKTAWNFYVSHHSDLKKQASNSKMVWETPDGQRHVGKKPPRASTPLGIQYIRAGTLGGCTAHNSLVTVLPNDHDWKYIADLTRDQTWHPMRMRQIFKRIEKNTYMWDCIANRHCNSGHGFHGWLSTGITEESLAYTDVKAMSIVISLLRAKFGWTFNPLRPLRDLLRARFGDMNSEAYTDERRKGLFKVPLSLKSGERSGVVDFLMETMNNEQYHLDILLHTFVTKVLFTDEKVPKATGIEYMQGESLYKADPRYSEDDSPTDTGTINAAKEIILSGGVFNTPQLLKLSGIGPKKELENLGIPVLVDLPGVGANLQDHLEISVVGTNPTPWKAFERCTFMQGSEVDPCLQKWKNKRASVSSRGDYTTPGLSLAILKESFAAENGLSDLFITAFPGQYKGYYPGYAFDSVRNKRELTWLITKGYSKGTAGTVTLRSTDPRDTPRVMFNYFNSKSTGSVIDAQVLVEGIKFARNALKQRFQLGPRFSEIWPGTEVKSNQEMVDFVQREAWGHHASGTCAIGRHGDPMAVLDSKFRVRGVKNLRVVDASVFPKIPGYYIVLPTYMIGEKAADAIHYGK</sequence>
<evidence type="ECO:0000256" key="3">
    <source>
        <dbReference type="SAM" id="SignalP"/>
    </source>
</evidence>
<feature type="non-terminal residue" evidence="6">
    <location>
        <position position="661"/>
    </location>
</feature>
<dbReference type="Pfam" id="PF05199">
    <property type="entry name" value="GMC_oxred_C"/>
    <property type="match status" value="1"/>
</dbReference>
<dbReference type="GO" id="GO:0050660">
    <property type="term" value="F:flavin adenine dinucleotide binding"/>
    <property type="evidence" value="ECO:0007669"/>
    <property type="project" value="InterPro"/>
</dbReference>
<feature type="domain" description="Glucose-methanol-choline oxidoreductase C-terminal" evidence="5">
    <location>
        <begin position="514"/>
        <end position="650"/>
    </location>
</feature>
<proteinExistence type="inferred from homology"/>
<dbReference type="Gene3D" id="3.50.50.60">
    <property type="entry name" value="FAD/NAD(P)-binding domain"/>
    <property type="match status" value="1"/>
</dbReference>
<keyword evidence="2" id="KW-0285">Flavoprotein</keyword>
<keyword evidence="2" id="KW-0274">FAD</keyword>
<dbReference type="InterPro" id="IPR012132">
    <property type="entry name" value="GMC_OxRdtase"/>
</dbReference>
<evidence type="ECO:0000256" key="2">
    <source>
        <dbReference type="PIRSR" id="PIRSR000137-2"/>
    </source>
</evidence>
<evidence type="ECO:0000256" key="1">
    <source>
        <dbReference type="ARBA" id="ARBA00010790"/>
    </source>
</evidence>
<dbReference type="PANTHER" id="PTHR11552">
    <property type="entry name" value="GLUCOSE-METHANOL-CHOLINE GMC OXIDOREDUCTASE"/>
    <property type="match status" value="1"/>
</dbReference>
<reference evidence="6" key="1">
    <citation type="journal article" date="2016" name="BMC Genomics">
        <title>Genome sequence and comparative analysis of clavicipitaceous insect-pathogenic fungus Aschersonia badia with Metarhizium spp.</title>
        <authorList>
            <person name="Agrawal Y."/>
            <person name="Narwani T."/>
            <person name="Subramanian S."/>
        </authorList>
    </citation>
    <scope>NUCLEOTIDE SEQUENCE</scope>
    <source>
        <strain evidence="6">MTCC 10142</strain>
    </source>
</reference>
<feature type="binding site" evidence="2">
    <location>
        <position position="310"/>
    </location>
    <ligand>
        <name>FAD</name>
        <dbReference type="ChEBI" id="CHEBI:57692"/>
    </ligand>
</feature>
<dbReference type="InterPro" id="IPR007867">
    <property type="entry name" value="GMC_OxRtase_C"/>
</dbReference>
<name>A0A173G9A0_9HYPO</name>
<dbReference type="InterPro" id="IPR000172">
    <property type="entry name" value="GMC_OxRdtase_N"/>
</dbReference>
<evidence type="ECO:0008006" key="7">
    <source>
        <dbReference type="Google" id="ProtNLM"/>
    </source>
</evidence>
<accession>A0A173G9A0</accession>
<feature type="domain" description="Glucose-methanol-choline oxidoreductase N-terminal" evidence="4">
    <location>
        <begin position="268"/>
        <end position="405"/>
    </location>
</feature>
<organism evidence="6">
    <name type="scientific">Hypocrella siamensis</name>
    <dbReference type="NCBI Taxonomy" id="696354"/>
    <lineage>
        <taxon>Eukaryota</taxon>
        <taxon>Fungi</taxon>
        <taxon>Dikarya</taxon>
        <taxon>Ascomycota</taxon>
        <taxon>Pezizomycotina</taxon>
        <taxon>Sordariomycetes</taxon>
        <taxon>Hypocreomycetidae</taxon>
        <taxon>Hypocreales</taxon>
        <taxon>Clavicipitaceae</taxon>
        <taxon>Hypocrella</taxon>
    </lineage>
</organism>